<accession>A0ABT3YFT0</accession>
<dbReference type="Pfam" id="PF08032">
    <property type="entry name" value="SpoU_sub_bind"/>
    <property type="match status" value="1"/>
</dbReference>
<dbReference type="SUPFAM" id="SSF55315">
    <property type="entry name" value="L30e-like"/>
    <property type="match status" value="1"/>
</dbReference>
<evidence type="ECO:0000256" key="3">
    <source>
        <dbReference type="SAM" id="MobiDB-lite"/>
    </source>
</evidence>
<keyword evidence="6" id="KW-1185">Reference proteome</keyword>
<dbReference type="InterPro" id="IPR004441">
    <property type="entry name" value="rRNA_MeTrfase_TrmH"/>
</dbReference>
<keyword evidence="2" id="KW-0808">Transferase</keyword>
<gene>
    <name evidence="5" type="primary">rlmB</name>
    <name evidence="5" type="ORF">OEG82_11845</name>
</gene>
<dbReference type="Gene3D" id="3.30.1330.30">
    <property type="match status" value="1"/>
</dbReference>
<dbReference type="RefSeq" id="WP_267612648.1">
    <property type="nucleotide sequence ID" value="NZ_JAOVZQ010000001.1"/>
</dbReference>
<feature type="domain" description="RNA 2-O ribose methyltransferase substrate binding" evidence="4">
    <location>
        <begin position="64"/>
        <end position="138"/>
    </location>
</feature>
<comment type="caution">
    <text evidence="5">The sequence shown here is derived from an EMBL/GenBank/DDBJ whole genome shotgun (WGS) entry which is preliminary data.</text>
</comment>
<evidence type="ECO:0000256" key="1">
    <source>
        <dbReference type="ARBA" id="ARBA00022603"/>
    </source>
</evidence>
<dbReference type="InterPro" id="IPR001537">
    <property type="entry name" value="SpoU_MeTrfase"/>
</dbReference>
<dbReference type="EMBL" id="JAOVZQ010000001">
    <property type="protein sequence ID" value="MCY0094716.1"/>
    <property type="molecule type" value="Genomic_DNA"/>
</dbReference>
<dbReference type="InterPro" id="IPR029028">
    <property type="entry name" value="Alpha/beta_knot_MTases"/>
</dbReference>
<protein>
    <submittedName>
        <fullName evidence="5">23S rRNA (Guanosine(2251)-2'-O)-methyltransferase RlmB</fullName>
    </submittedName>
</protein>
<evidence type="ECO:0000259" key="4">
    <source>
        <dbReference type="SMART" id="SM00967"/>
    </source>
</evidence>
<organism evidence="5 6">
    <name type="scientific">Hoeflea ulvae</name>
    <dbReference type="NCBI Taxonomy" id="2983764"/>
    <lineage>
        <taxon>Bacteria</taxon>
        <taxon>Pseudomonadati</taxon>
        <taxon>Pseudomonadota</taxon>
        <taxon>Alphaproteobacteria</taxon>
        <taxon>Hyphomicrobiales</taxon>
        <taxon>Rhizobiaceae</taxon>
        <taxon>Hoeflea</taxon>
    </lineage>
</organism>
<dbReference type="Pfam" id="PF00588">
    <property type="entry name" value="SpoU_methylase"/>
    <property type="match status" value="1"/>
</dbReference>
<dbReference type="NCBIfam" id="TIGR00186">
    <property type="entry name" value="rRNA_methyl_3"/>
    <property type="match status" value="1"/>
</dbReference>
<feature type="region of interest" description="Disordered" evidence="3">
    <location>
        <begin position="1"/>
        <end position="53"/>
    </location>
</feature>
<dbReference type="SUPFAM" id="SSF75217">
    <property type="entry name" value="alpha/beta knot"/>
    <property type="match status" value="1"/>
</dbReference>
<reference evidence="5" key="1">
    <citation type="submission" date="2022-10" db="EMBL/GenBank/DDBJ databases">
        <title>Hoeflea sp. J2-29, isolated from marine algae.</title>
        <authorList>
            <person name="Kristyanto S."/>
            <person name="Kim J.M."/>
            <person name="Jeon C.O."/>
        </authorList>
    </citation>
    <scope>NUCLEOTIDE SEQUENCE</scope>
    <source>
        <strain evidence="5">J2-29</strain>
    </source>
</reference>
<dbReference type="InterPro" id="IPR013123">
    <property type="entry name" value="SpoU_subst-bd"/>
</dbReference>
<dbReference type="SMART" id="SM00967">
    <property type="entry name" value="SpoU_sub_bind"/>
    <property type="match status" value="1"/>
</dbReference>
<dbReference type="PANTHER" id="PTHR46429">
    <property type="entry name" value="23S RRNA (GUANOSINE-2'-O-)-METHYLTRANSFERASE RLMB"/>
    <property type="match status" value="1"/>
</dbReference>
<sequence>MSKDDDAGTTGSNRDTHYAKLRRTHRDAKRDQQGLPPVQPRDKRDLPARKGTLYGEKMTPDTVYLYGLHTVRAALDNPARRITSFRATRNALMRLEIAEDAVLPFPLEMVSPQDIDRLLGDDAVHQGALLETAPLKPRPLADLGDTRLLVILDQVTDPHNVGAIMRSAVAFGAGALVTTQRHSPQESGVLAKAASGALEMIDHIEVRNLAAAIEEIRAQGFVTIGLDSEGPSPIETGLSGGKIALVLGAEGKGLRQKTRETVDTLVRLDMPGAIKSLNVSNATAIALYAAQQFLARDGAA</sequence>
<dbReference type="InterPro" id="IPR029064">
    <property type="entry name" value="Ribosomal_eL30-like_sf"/>
</dbReference>
<dbReference type="CDD" id="cd18103">
    <property type="entry name" value="SpoU-like_RlmB"/>
    <property type="match status" value="1"/>
</dbReference>
<dbReference type="InterPro" id="IPR029026">
    <property type="entry name" value="tRNA_m1G_MTases_N"/>
</dbReference>
<dbReference type="Gene3D" id="3.40.1280.10">
    <property type="match status" value="1"/>
</dbReference>
<evidence type="ECO:0000256" key="2">
    <source>
        <dbReference type="ARBA" id="ARBA00022679"/>
    </source>
</evidence>
<keyword evidence="1" id="KW-0489">Methyltransferase</keyword>
<proteinExistence type="predicted"/>
<name>A0ABT3YFT0_9HYPH</name>
<evidence type="ECO:0000313" key="6">
    <source>
        <dbReference type="Proteomes" id="UP001081283"/>
    </source>
</evidence>
<evidence type="ECO:0000313" key="5">
    <source>
        <dbReference type="EMBL" id="MCY0094716.1"/>
    </source>
</evidence>
<dbReference type="Proteomes" id="UP001081283">
    <property type="component" value="Unassembled WGS sequence"/>
</dbReference>
<dbReference type="PANTHER" id="PTHR46429:SF1">
    <property type="entry name" value="23S RRNA (GUANOSINE-2'-O-)-METHYLTRANSFERASE RLMB"/>
    <property type="match status" value="1"/>
</dbReference>